<evidence type="ECO:0000313" key="7">
    <source>
        <dbReference type="Proteomes" id="UP000275394"/>
    </source>
</evidence>
<evidence type="ECO:0000259" key="5">
    <source>
        <dbReference type="PROSITE" id="PS50977"/>
    </source>
</evidence>
<dbReference type="InterPro" id="IPR009057">
    <property type="entry name" value="Homeodomain-like_sf"/>
</dbReference>
<keyword evidence="2 4" id="KW-0238">DNA-binding</keyword>
<evidence type="ECO:0000256" key="3">
    <source>
        <dbReference type="ARBA" id="ARBA00023163"/>
    </source>
</evidence>
<comment type="caution">
    <text evidence="6">The sequence shown here is derived from an EMBL/GenBank/DDBJ whole genome shotgun (WGS) entry which is preliminary data.</text>
</comment>
<dbReference type="PROSITE" id="PS50977">
    <property type="entry name" value="HTH_TETR_2"/>
    <property type="match status" value="1"/>
</dbReference>
<feature type="domain" description="HTH tetR-type" evidence="5">
    <location>
        <begin position="68"/>
        <end position="128"/>
    </location>
</feature>
<dbReference type="PRINTS" id="PR00455">
    <property type="entry name" value="HTHTETR"/>
</dbReference>
<keyword evidence="3" id="KW-0804">Transcription</keyword>
<dbReference type="PANTHER" id="PTHR47506">
    <property type="entry name" value="TRANSCRIPTIONAL REGULATORY PROTEIN"/>
    <property type="match status" value="1"/>
</dbReference>
<dbReference type="InterPro" id="IPR036271">
    <property type="entry name" value="Tet_transcr_reg_TetR-rel_C_sf"/>
</dbReference>
<dbReference type="InterPro" id="IPR041490">
    <property type="entry name" value="KstR2_TetR_C"/>
</dbReference>
<proteinExistence type="predicted"/>
<sequence>MLLLPIRLPSKRLVCKASKGWVYSQSHCSTLNGPTIDDKCDFLMTVNQAMSLTLKRQLIKDELINDPSSARGKLLTEAAKLFRQKGYDKTTVRDLAAALGIQSGSLFHHYKSKEAILHAVMRDTVIYTTAKLKQAAEPEQQTRGKLLALIESELDSINGDTGEAMAVLVFEWRGLSEESQRAILKLRQEYEQLWLDTLSQAKQEGLIRTDAALTRRLLTGALSWSQNWYDSEGDMSMRALAEEVLTMISANG</sequence>
<organism evidence="6 7">
    <name type="scientific">Sinobacterium caligoides</name>
    <dbReference type="NCBI Taxonomy" id="933926"/>
    <lineage>
        <taxon>Bacteria</taxon>
        <taxon>Pseudomonadati</taxon>
        <taxon>Pseudomonadota</taxon>
        <taxon>Gammaproteobacteria</taxon>
        <taxon>Cellvibrionales</taxon>
        <taxon>Spongiibacteraceae</taxon>
        <taxon>Sinobacterium</taxon>
    </lineage>
</organism>
<dbReference type="EMBL" id="RKHR01000004">
    <property type="protein sequence ID" value="ROS01740.1"/>
    <property type="molecule type" value="Genomic_DNA"/>
</dbReference>
<dbReference type="SUPFAM" id="SSF46689">
    <property type="entry name" value="Homeodomain-like"/>
    <property type="match status" value="1"/>
</dbReference>
<dbReference type="Pfam" id="PF00440">
    <property type="entry name" value="TetR_N"/>
    <property type="match status" value="1"/>
</dbReference>
<dbReference type="GO" id="GO:0003677">
    <property type="term" value="F:DNA binding"/>
    <property type="evidence" value="ECO:0007669"/>
    <property type="project" value="UniProtKB-UniRule"/>
</dbReference>
<dbReference type="Gene3D" id="1.10.357.10">
    <property type="entry name" value="Tetracycline Repressor, domain 2"/>
    <property type="match status" value="1"/>
</dbReference>
<keyword evidence="7" id="KW-1185">Reference proteome</keyword>
<accession>A0A3N2DPN1</accession>
<dbReference type="PANTHER" id="PTHR47506:SF7">
    <property type="entry name" value="TRANSCRIPTIONAL REGULATORY PROTEIN"/>
    <property type="match status" value="1"/>
</dbReference>
<evidence type="ECO:0000256" key="1">
    <source>
        <dbReference type="ARBA" id="ARBA00023015"/>
    </source>
</evidence>
<feature type="DNA-binding region" description="H-T-H motif" evidence="4">
    <location>
        <begin position="91"/>
        <end position="110"/>
    </location>
</feature>
<evidence type="ECO:0000313" key="6">
    <source>
        <dbReference type="EMBL" id="ROS01740.1"/>
    </source>
</evidence>
<name>A0A3N2DPN1_9GAMM</name>
<reference evidence="6 7" key="1">
    <citation type="submission" date="2018-11" db="EMBL/GenBank/DDBJ databases">
        <title>Genomic Encyclopedia of Type Strains, Phase IV (KMG-IV): sequencing the most valuable type-strain genomes for metagenomic binning, comparative biology and taxonomic classification.</title>
        <authorList>
            <person name="Goeker M."/>
        </authorList>
    </citation>
    <scope>NUCLEOTIDE SEQUENCE [LARGE SCALE GENOMIC DNA]</scope>
    <source>
        <strain evidence="6 7">DSM 100316</strain>
    </source>
</reference>
<dbReference type="SUPFAM" id="SSF48498">
    <property type="entry name" value="Tetracyclin repressor-like, C-terminal domain"/>
    <property type="match status" value="1"/>
</dbReference>
<evidence type="ECO:0000256" key="4">
    <source>
        <dbReference type="PROSITE-ProRule" id="PRU00335"/>
    </source>
</evidence>
<evidence type="ECO:0000256" key="2">
    <source>
        <dbReference type="ARBA" id="ARBA00023125"/>
    </source>
</evidence>
<gene>
    <name evidence="6" type="ORF">EDC56_2185</name>
</gene>
<dbReference type="Pfam" id="PF17932">
    <property type="entry name" value="TetR_C_24"/>
    <property type="match status" value="1"/>
</dbReference>
<dbReference type="AlphaFoldDB" id="A0A3N2DPN1"/>
<dbReference type="Proteomes" id="UP000275394">
    <property type="component" value="Unassembled WGS sequence"/>
</dbReference>
<keyword evidence="1" id="KW-0805">Transcription regulation</keyword>
<protein>
    <submittedName>
        <fullName evidence="6">TetR family transcriptional regulator</fullName>
    </submittedName>
</protein>
<dbReference type="InterPro" id="IPR001647">
    <property type="entry name" value="HTH_TetR"/>
</dbReference>